<dbReference type="SUPFAM" id="SSF46785">
    <property type="entry name" value="Winged helix' DNA-binding domain"/>
    <property type="match status" value="1"/>
</dbReference>
<dbReference type="AlphaFoldDB" id="A0A9X3UDT4"/>
<dbReference type="InterPro" id="IPR000847">
    <property type="entry name" value="LysR_HTH_N"/>
</dbReference>
<dbReference type="Pfam" id="PF00126">
    <property type="entry name" value="HTH_1"/>
    <property type="match status" value="1"/>
</dbReference>
<evidence type="ECO:0000313" key="6">
    <source>
        <dbReference type="EMBL" id="MDA5397257.1"/>
    </source>
</evidence>
<dbReference type="GO" id="GO:0006351">
    <property type="term" value="P:DNA-templated transcription"/>
    <property type="evidence" value="ECO:0007669"/>
    <property type="project" value="TreeGrafter"/>
</dbReference>
<comment type="caution">
    <text evidence="6">The sequence shown here is derived from an EMBL/GenBank/DDBJ whole genome shotgun (WGS) entry which is preliminary data.</text>
</comment>
<dbReference type="InterPro" id="IPR036388">
    <property type="entry name" value="WH-like_DNA-bd_sf"/>
</dbReference>
<dbReference type="RefSeq" id="WP_267988723.1">
    <property type="nucleotide sequence ID" value="NZ_JAPJZI010000001.1"/>
</dbReference>
<protein>
    <submittedName>
        <fullName evidence="6">LysR substrate-binding domain-containing protein</fullName>
    </submittedName>
</protein>
<comment type="similarity">
    <text evidence="1">Belongs to the LysR transcriptional regulatory family.</text>
</comment>
<evidence type="ECO:0000259" key="5">
    <source>
        <dbReference type="PROSITE" id="PS50931"/>
    </source>
</evidence>
<dbReference type="EMBL" id="JAPJZI010000001">
    <property type="protein sequence ID" value="MDA5397257.1"/>
    <property type="molecule type" value="Genomic_DNA"/>
</dbReference>
<dbReference type="Gene3D" id="1.10.10.10">
    <property type="entry name" value="Winged helix-like DNA-binding domain superfamily/Winged helix DNA-binding domain"/>
    <property type="match status" value="1"/>
</dbReference>
<evidence type="ECO:0000256" key="1">
    <source>
        <dbReference type="ARBA" id="ARBA00009437"/>
    </source>
</evidence>
<dbReference type="PRINTS" id="PR00039">
    <property type="entry name" value="HTHLYSR"/>
</dbReference>
<evidence type="ECO:0000256" key="4">
    <source>
        <dbReference type="ARBA" id="ARBA00023163"/>
    </source>
</evidence>
<gene>
    <name evidence="6" type="ORF">OQ273_01620</name>
</gene>
<accession>A0A9X3UDT4</accession>
<dbReference type="CDD" id="cd08432">
    <property type="entry name" value="PBP2_GcdR_TrpI_HvrB_AmpR_like"/>
    <property type="match status" value="1"/>
</dbReference>
<reference evidence="6" key="1">
    <citation type="submission" date="2022-11" db="EMBL/GenBank/DDBJ databases">
        <title>Draft genome sequence of Hoeflea poritis E7-10 and Hoeflea prorocentri PM5-8, separated from scleractinian coral Porites lutea and marine dinoflagellate.</title>
        <authorList>
            <person name="Zhang G."/>
            <person name="Wei Q."/>
            <person name="Cai L."/>
        </authorList>
    </citation>
    <scope>NUCLEOTIDE SEQUENCE</scope>
    <source>
        <strain evidence="6">PM5-8</strain>
    </source>
</reference>
<keyword evidence="2" id="KW-0805">Transcription regulation</keyword>
<dbReference type="PANTHER" id="PTHR30537">
    <property type="entry name" value="HTH-TYPE TRANSCRIPTIONAL REGULATOR"/>
    <property type="match status" value="1"/>
</dbReference>
<dbReference type="FunFam" id="1.10.10.10:FF:000001">
    <property type="entry name" value="LysR family transcriptional regulator"/>
    <property type="match status" value="1"/>
</dbReference>
<dbReference type="PROSITE" id="PS50931">
    <property type="entry name" value="HTH_LYSR"/>
    <property type="match status" value="1"/>
</dbReference>
<evidence type="ECO:0000313" key="7">
    <source>
        <dbReference type="Proteomes" id="UP001151234"/>
    </source>
</evidence>
<evidence type="ECO:0000256" key="2">
    <source>
        <dbReference type="ARBA" id="ARBA00023015"/>
    </source>
</evidence>
<sequence length="292" mass="32051">MARIPNLNALRMFDAAARHLNFRAAAEEMHLTQGAVAQQVRRLEADLGQKLFHRKARGLALTDTGRSLHAPVARALALIETAARQLTPERPHVTLSVTPSIASKWLVPRLPKFSATHPNIDVQIIASEALSDFQSDGADAAIRQGEPPTDANLAVELISPLRLRAACSPAFAQGLRQIDKAAGFAGLDLVQDSHRNWDRLFAEEDIRPEKKPMQFNQTALGIDAASNGQGVVLAPKLLLDMDLDQGRLVELWCDRRTHTSGFYAVWPKSRDTKPAVQTLVSWILEEVRGSSA</sequence>
<dbReference type="InterPro" id="IPR005119">
    <property type="entry name" value="LysR_subst-bd"/>
</dbReference>
<proteinExistence type="inferred from homology"/>
<dbReference type="GO" id="GO:0003700">
    <property type="term" value="F:DNA-binding transcription factor activity"/>
    <property type="evidence" value="ECO:0007669"/>
    <property type="project" value="InterPro"/>
</dbReference>
<organism evidence="6 7">
    <name type="scientific">Hoeflea prorocentri</name>
    <dbReference type="NCBI Taxonomy" id="1922333"/>
    <lineage>
        <taxon>Bacteria</taxon>
        <taxon>Pseudomonadati</taxon>
        <taxon>Pseudomonadota</taxon>
        <taxon>Alphaproteobacteria</taxon>
        <taxon>Hyphomicrobiales</taxon>
        <taxon>Rhizobiaceae</taxon>
        <taxon>Hoeflea</taxon>
    </lineage>
</organism>
<dbReference type="InterPro" id="IPR058163">
    <property type="entry name" value="LysR-type_TF_proteobact-type"/>
</dbReference>
<keyword evidence="4" id="KW-0804">Transcription</keyword>
<feature type="domain" description="HTH lysR-type" evidence="5">
    <location>
        <begin position="5"/>
        <end position="62"/>
    </location>
</feature>
<dbReference type="Proteomes" id="UP001151234">
    <property type="component" value="Unassembled WGS sequence"/>
</dbReference>
<dbReference type="GO" id="GO:0043565">
    <property type="term" value="F:sequence-specific DNA binding"/>
    <property type="evidence" value="ECO:0007669"/>
    <property type="project" value="TreeGrafter"/>
</dbReference>
<keyword evidence="3" id="KW-0238">DNA-binding</keyword>
<dbReference type="SUPFAM" id="SSF53850">
    <property type="entry name" value="Periplasmic binding protein-like II"/>
    <property type="match status" value="1"/>
</dbReference>
<evidence type="ECO:0000256" key="3">
    <source>
        <dbReference type="ARBA" id="ARBA00023125"/>
    </source>
</evidence>
<dbReference type="InterPro" id="IPR036390">
    <property type="entry name" value="WH_DNA-bd_sf"/>
</dbReference>
<dbReference type="PANTHER" id="PTHR30537:SF79">
    <property type="entry name" value="TRANSCRIPTIONAL REGULATOR-RELATED"/>
    <property type="match status" value="1"/>
</dbReference>
<keyword evidence="7" id="KW-1185">Reference proteome</keyword>
<dbReference type="Pfam" id="PF03466">
    <property type="entry name" value="LysR_substrate"/>
    <property type="match status" value="1"/>
</dbReference>
<dbReference type="Gene3D" id="3.40.190.10">
    <property type="entry name" value="Periplasmic binding protein-like II"/>
    <property type="match status" value="2"/>
</dbReference>
<name>A0A9X3UDT4_9HYPH</name>